<comment type="catalytic activity">
    <reaction evidence="1 9">
        <text>N-(5-phospho-beta-D-ribosyl)anthranilate = 1-(2-carboxyphenylamino)-1-deoxy-D-ribulose 5-phosphate</text>
        <dbReference type="Rhea" id="RHEA:21540"/>
        <dbReference type="ChEBI" id="CHEBI:18277"/>
        <dbReference type="ChEBI" id="CHEBI:58613"/>
        <dbReference type="EC" id="5.3.1.24"/>
    </reaction>
</comment>
<evidence type="ECO:0000256" key="9">
    <source>
        <dbReference type="HAMAP-Rule" id="MF_00135"/>
    </source>
</evidence>
<dbReference type="Pfam" id="PF00697">
    <property type="entry name" value="PRAI"/>
    <property type="match status" value="1"/>
</dbReference>
<dbReference type="InterPro" id="IPR001240">
    <property type="entry name" value="PRAI_dom"/>
</dbReference>
<comment type="similarity">
    <text evidence="9">Belongs to the TrpF family.</text>
</comment>
<dbReference type="HAMAP" id="MF_00135">
    <property type="entry name" value="PRAI"/>
    <property type="match status" value="1"/>
</dbReference>
<accession>A0A518G5X1</accession>
<evidence type="ECO:0000313" key="12">
    <source>
        <dbReference type="Proteomes" id="UP000318017"/>
    </source>
</evidence>
<protein>
    <recommendedName>
        <fullName evidence="4 9">N-(5'-phosphoribosyl)anthranilate isomerase</fullName>
        <shortName evidence="9">PRAI</shortName>
        <ecNumber evidence="3 9">5.3.1.24</ecNumber>
    </recommendedName>
</protein>
<dbReference type="UniPathway" id="UPA00035">
    <property type="reaction ID" value="UER00042"/>
</dbReference>
<evidence type="ECO:0000256" key="3">
    <source>
        <dbReference type="ARBA" id="ARBA00012572"/>
    </source>
</evidence>
<dbReference type="OrthoDB" id="9786954at2"/>
<evidence type="ECO:0000256" key="5">
    <source>
        <dbReference type="ARBA" id="ARBA00022605"/>
    </source>
</evidence>
<dbReference type="EMBL" id="CP036298">
    <property type="protein sequence ID" value="QDV23969.1"/>
    <property type="molecule type" value="Genomic_DNA"/>
</dbReference>
<keyword evidence="12" id="KW-1185">Reference proteome</keyword>
<dbReference type="InterPro" id="IPR044643">
    <property type="entry name" value="TrpF_fam"/>
</dbReference>
<dbReference type="InterPro" id="IPR011060">
    <property type="entry name" value="RibuloseP-bd_barrel"/>
</dbReference>
<dbReference type="SUPFAM" id="SSF51366">
    <property type="entry name" value="Ribulose-phoshate binding barrel"/>
    <property type="match status" value="1"/>
</dbReference>
<name>A0A518G5X1_9BACT</name>
<evidence type="ECO:0000256" key="6">
    <source>
        <dbReference type="ARBA" id="ARBA00022822"/>
    </source>
</evidence>
<proteinExistence type="inferred from homology"/>
<keyword evidence="5 9" id="KW-0028">Amino-acid biosynthesis</keyword>
<feature type="domain" description="N-(5'phosphoribosyl) anthranilate isomerase (PRAI)" evidence="10">
    <location>
        <begin position="9"/>
        <end position="211"/>
    </location>
</feature>
<evidence type="ECO:0000313" key="11">
    <source>
        <dbReference type="EMBL" id="QDV23969.1"/>
    </source>
</evidence>
<dbReference type="KEGG" id="ahel:Q31a_22820"/>
<evidence type="ECO:0000256" key="2">
    <source>
        <dbReference type="ARBA" id="ARBA00004664"/>
    </source>
</evidence>
<dbReference type="GO" id="GO:0000162">
    <property type="term" value="P:L-tryptophan biosynthetic process"/>
    <property type="evidence" value="ECO:0007669"/>
    <property type="project" value="UniProtKB-UniRule"/>
</dbReference>
<keyword evidence="8 9" id="KW-0413">Isomerase</keyword>
<dbReference type="InterPro" id="IPR013785">
    <property type="entry name" value="Aldolase_TIM"/>
</dbReference>
<evidence type="ECO:0000256" key="4">
    <source>
        <dbReference type="ARBA" id="ARBA00022272"/>
    </source>
</evidence>
<dbReference type="Gene3D" id="3.20.20.70">
    <property type="entry name" value="Aldolase class I"/>
    <property type="match status" value="1"/>
</dbReference>
<dbReference type="EC" id="5.3.1.24" evidence="3 9"/>
<comment type="pathway">
    <text evidence="2 9">Amino-acid biosynthesis; L-tryptophan biosynthesis; L-tryptophan from chorismate: step 3/5.</text>
</comment>
<evidence type="ECO:0000256" key="7">
    <source>
        <dbReference type="ARBA" id="ARBA00023141"/>
    </source>
</evidence>
<evidence type="ECO:0000259" key="10">
    <source>
        <dbReference type="Pfam" id="PF00697"/>
    </source>
</evidence>
<keyword evidence="7 9" id="KW-0057">Aromatic amino acid biosynthesis</keyword>
<dbReference type="RefSeq" id="WP_145077279.1">
    <property type="nucleotide sequence ID" value="NZ_CP036298.1"/>
</dbReference>
<evidence type="ECO:0000256" key="1">
    <source>
        <dbReference type="ARBA" id="ARBA00001164"/>
    </source>
</evidence>
<sequence>MQLPFPRIKVCGVTRLEDLHSLASAGVDAVGFNLVSSSSRYIAEAQAKAFAVQAKTLGLLTVAVVMNPAAEALRSLADAVPFDVLQLHGQEPPTLLSEAGITTPIIKALSWSGRQQETLLAKSWKDHSQLVAFLVDAYAPEHGGGTGKMAQWDLLQPRPDDLGNVPMILAGGLKPENVADAIRTTHADGVDVASGVESFPGIKDADRVAKFALHARQAWQASKTH</sequence>
<gene>
    <name evidence="9 11" type="primary">trpF</name>
    <name evidence="11" type="ORF">Q31a_22820</name>
</gene>
<dbReference type="GO" id="GO:0004640">
    <property type="term" value="F:phosphoribosylanthranilate isomerase activity"/>
    <property type="evidence" value="ECO:0007669"/>
    <property type="project" value="UniProtKB-UniRule"/>
</dbReference>
<evidence type="ECO:0000256" key="8">
    <source>
        <dbReference type="ARBA" id="ARBA00023235"/>
    </source>
</evidence>
<dbReference type="AlphaFoldDB" id="A0A518G5X1"/>
<organism evidence="11 12">
    <name type="scientific">Aureliella helgolandensis</name>
    <dbReference type="NCBI Taxonomy" id="2527968"/>
    <lineage>
        <taxon>Bacteria</taxon>
        <taxon>Pseudomonadati</taxon>
        <taxon>Planctomycetota</taxon>
        <taxon>Planctomycetia</taxon>
        <taxon>Pirellulales</taxon>
        <taxon>Pirellulaceae</taxon>
        <taxon>Aureliella</taxon>
    </lineage>
</organism>
<dbReference type="PANTHER" id="PTHR42894">
    <property type="entry name" value="N-(5'-PHOSPHORIBOSYL)ANTHRANILATE ISOMERASE"/>
    <property type="match status" value="1"/>
</dbReference>
<reference evidence="11 12" key="1">
    <citation type="submission" date="2019-02" db="EMBL/GenBank/DDBJ databases">
        <title>Deep-cultivation of Planctomycetes and their phenomic and genomic characterization uncovers novel biology.</title>
        <authorList>
            <person name="Wiegand S."/>
            <person name="Jogler M."/>
            <person name="Boedeker C."/>
            <person name="Pinto D."/>
            <person name="Vollmers J."/>
            <person name="Rivas-Marin E."/>
            <person name="Kohn T."/>
            <person name="Peeters S.H."/>
            <person name="Heuer A."/>
            <person name="Rast P."/>
            <person name="Oberbeckmann S."/>
            <person name="Bunk B."/>
            <person name="Jeske O."/>
            <person name="Meyerdierks A."/>
            <person name="Storesund J.E."/>
            <person name="Kallscheuer N."/>
            <person name="Luecker S."/>
            <person name="Lage O.M."/>
            <person name="Pohl T."/>
            <person name="Merkel B.J."/>
            <person name="Hornburger P."/>
            <person name="Mueller R.-W."/>
            <person name="Bruemmer F."/>
            <person name="Labrenz M."/>
            <person name="Spormann A.M."/>
            <person name="Op den Camp H."/>
            <person name="Overmann J."/>
            <person name="Amann R."/>
            <person name="Jetten M.S.M."/>
            <person name="Mascher T."/>
            <person name="Medema M.H."/>
            <person name="Devos D.P."/>
            <person name="Kaster A.-K."/>
            <person name="Ovreas L."/>
            <person name="Rohde M."/>
            <person name="Galperin M.Y."/>
            <person name="Jogler C."/>
        </authorList>
    </citation>
    <scope>NUCLEOTIDE SEQUENCE [LARGE SCALE GENOMIC DNA]</scope>
    <source>
        <strain evidence="11 12">Q31a</strain>
    </source>
</reference>
<dbReference type="CDD" id="cd00405">
    <property type="entry name" value="PRAI"/>
    <property type="match status" value="1"/>
</dbReference>
<dbReference type="PANTHER" id="PTHR42894:SF1">
    <property type="entry name" value="N-(5'-PHOSPHORIBOSYL)ANTHRANILATE ISOMERASE"/>
    <property type="match status" value="1"/>
</dbReference>
<keyword evidence="6 9" id="KW-0822">Tryptophan biosynthesis</keyword>
<dbReference type="Proteomes" id="UP000318017">
    <property type="component" value="Chromosome"/>
</dbReference>